<reference evidence="1" key="1">
    <citation type="journal article" date="2003" name="J. Mol. Evol.">
        <title>Comparisons of two large phaeoviral genomes and evolutionary implications.</title>
        <authorList>
            <person name="Delaroque N."/>
            <person name="Boland W."/>
            <person name="Muller D.G."/>
            <person name="Knippers R."/>
        </authorList>
    </citation>
    <scope>NUCLEOTIDE SEQUENCE</scope>
    <source>
        <strain evidence="1">FirrV-1</strain>
    </source>
</reference>
<dbReference type="RefSeq" id="YP_009665662.1">
    <property type="nucleotide sequence ID" value="NC_043252.1"/>
</dbReference>
<accession>Q6XLY7</accession>
<evidence type="ECO:0000313" key="1">
    <source>
        <dbReference type="EMBL" id="AAR26924.1"/>
    </source>
</evidence>
<proteinExistence type="predicted"/>
<protein>
    <submittedName>
        <fullName evidence="1">FirrV-1-B49</fullName>
    </submittedName>
</protein>
<dbReference type="EMBL" id="AY225134">
    <property type="protein sequence ID" value="AAR26924.1"/>
    <property type="molecule type" value="Genomic_DNA"/>
</dbReference>
<dbReference type="KEGG" id="vg:41332239"/>
<organism evidence="1">
    <name type="scientific">Feldmannia irregularis virus a</name>
    <dbReference type="NCBI Taxonomy" id="231992"/>
    <lineage>
        <taxon>Viruses</taxon>
        <taxon>Varidnaviria</taxon>
        <taxon>Bamfordvirae</taxon>
        <taxon>Nucleocytoviricota</taxon>
        <taxon>Megaviricetes</taxon>
        <taxon>Algavirales</taxon>
        <taxon>Phycodnaviridae</taxon>
        <taxon>Phaeovirus</taxon>
        <taxon>Phaeovirus irregularis</taxon>
    </lineage>
</organism>
<sequence length="89" mass="9669">MHLGAFKILFVTNIHITSINHACRWRGIWIAPKRTVRCREAPLTTPRLKLGGTVLVRALSICVSQVAMSSSGSLLECGLARISRPGQGS</sequence>
<name>Q6XLY7_9PHYC</name>
<reference evidence="1" key="2">
    <citation type="submission" date="2003-01" db="EMBL/GenBank/DDBJ databases">
        <title>Partial Nucleotide Sequence of the Feldmannia irregularis Virus FirrV-1 Genome: On the Evolution of Large Phaeoviral Genomes.</title>
        <authorList>
            <person name="Delaroque N."/>
            <person name="Knippers R."/>
            <person name="Mueller D.G."/>
            <person name="Boland W."/>
        </authorList>
    </citation>
    <scope>NUCLEOTIDE SEQUENCE</scope>
    <source>
        <strain evidence="1">FirrV-1</strain>
    </source>
</reference>
<dbReference type="GeneID" id="41332239"/>